<evidence type="ECO:0000256" key="5">
    <source>
        <dbReference type="ARBA" id="ARBA00023004"/>
    </source>
</evidence>
<organism evidence="9 10">
    <name type="scientific">Duganella aceris</name>
    <dbReference type="NCBI Taxonomy" id="2703883"/>
    <lineage>
        <taxon>Bacteria</taxon>
        <taxon>Pseudomonadati</taxon>
        <taxon>Pseudomonadota</taxon>
        <taxon>Betaproteobacteria</taxon>
        <taxon>Burkholderiales</taxon>
        <taxon>Oxalobacteraceae</taxon>
        <taxon>Telluria group</taxon>
        <taxon>Duganella</taxon>
    </lineage>
</organism>
<evidence type="ECO:0000313" key="9">
    <source>
        <dbReference type="EMBL" id="NGZ83067.1"/>
    </source>
</evidence>
<accession>A0ABX0FEV3</accession>
<reference evidence="10" key="1">
    <citation type="submission" date="2023-07" db="EMBL/GenBank/DDBJ databases">
        <title>Duganella aceri sp. nov., isolated from tree sap.</title>
        <authorList>
            <person name="Kim I.S."/>
        </authorList>
    </citation>
    <scope>NUCLEOTIDE SEQUENCE [LARGE SCALE GENOMIC DNA]</scope>
    <source>
        <strain evidence="10">SAP-35</strain>
    </source>
</reference>
<keyword evidence="3 6" id="KW-0479">Metal-binding</keyword>
<dbReference type="InterPro" id="IPR009056">
    <property type="entry name" value="Cyt_c-like_dom"/>
</dbReference>
<gene>
    <name evidence="9" type="ORF">GW587_02175</name>
</gene>
<dbReference type="Gene3D" id="1.10.760.10">
    <property type="entry name" value="Cytochrome c-like domain"/>
    <property type="match status" value="1"/>
</dbReference>
<dbReference type="PANTHER" id="PTHR33751:SF9">
    <property type="entry name" value="CYTOCHROME C4"/>
    <property type="match status" value="1"/>
</dbReference>
<dbReference type="PANTHER" id="PTHR33751">
    <property type="entry name" value="CBB3-TYPE CYTOCHROME C OXIDASE SUBUNIT FIXP"/>
    <property type="match status" value="1"/>
</dbReference>
<dbReference type="Pfam" id="PF00034">
    <property type="entry name" value="Cytochrom_C"/>
    <property type="match status" value="1"/>
</dbReference>
<comment type="caution">
    <text evidence="9">The sequence shown here is derived from an EMBL/GenBank/DDBJ whole genome shotgun (WGS) entry which is preliminary data.</text>
</comment>
<dbReference type="RefSeq" id="WP_166097981.1">
    <property type="nucleotide sequence ID" value="NZ_JAADJT010000001.1"/>
</dbReference>
<evidence type="ECO:0000256" key="1">
    <source>
        <dbReference type="ARBA" id="ARBA00022448"/>
    </source>
</evidence>
<keyword evidence="4" id="KW-0249">Electron transport</keyword>
<keyword evidence="2 6" id="KW-0349">Heme</keyword>
<evidence type="ECO:0000256" key="3">
    <source>
        <dbReference type="ARBA" id="ARBA00022723"/>
    </source>
</evidence>
<dbReference type="InterPro" id="IPR050597">
    <property type="entry name" value="Cytochrome_c_Oxidase_Subunit"/>
</dbReference>
<keyword evidence="1" id="KW-0813">Transport</keyword>
<evidence type="ECO:0000256" key="6">
    <source>
        <dbReference type="PROSITE-ProRule" id="PRU00433"/>
    </source>
</evidence>
<dbReference type="EMBL" id="JAADJT010000001">
    <property type="protein sequence ID" value="NGZ83067.1"/>
    <property type="molecule type" value="Genomic_DNA"/>
</dbReference>
<sequence length="107" mass="10646">MLKTILIAAALSAGATGAMAAAGAEGGAMIPQGARLAATCAACHGTNGASIGTALPPLAGQPKQALAAALHDFKSGKRQATIMTQIAKGYTDQQIEQLATWFAAQKP</sequence>
<evidence type="ECO:0000256" key="2">
    <source>
        <dbReference type="ARBA" id="ARBA00022617"/>
    </source>
</evidence>
<proteinExistence type="predicted"/>
<dbReference type="SUPFAM" id="SSF46626">
    <property type="entry name" value="Cytochrome c"/>
    <property type="match status" value="1"/>
</dbReference>
<evidence type="ECO:0000313" key="10">
    <source>
        <dbReference type="Proteomes" id="UP000666369"/>
    </source>
</evidence>
<dbReference type="Proteomes" id="UP000666369">
    <property type="component" value="Unassembled WGS sequence"/>
</dbReference>
<keyword evidence="5 6" id="KW-0408">Iron</keyword>
<feature type="chain" id="PRO_5045421242" evidence="7">
    <location>
        <begin position="21"/>
        <end position="107"/>
    </location>
</feature>
<keyword evidence="7" id="KW-0732">Signal</keyword>
<dbReference type="PROSITE" id="PS51007">
    <property type="entry name" value="CYTC"/>
    <property type="match status" value="1"/>
</dbReference>
<evidence type="ECO:0000259" key="8">
    <source>
        <dbReference type="PROSITE" id="PS51007"/>
    </source>
</evidence>
<protein>
    <submittedName>
        <fullName evidence="9">C-type cytochrome</fullName>
    </submittedName>
</protein>
<feature type="domain" description="Cytochrome c" evidence="8">
    <location>
        <begin position="22"/>
        <end position="106"/>
    </location>
</feature>
<keyword evidence="10" id="KW-1185">Reference proteome</keyword>
<evidence type="ECO:0000256" key="4">
    <source>
        <dbReference type="ARBA" id="ARBA00022982"/>
    </source>
</evidence>
<evidence type="ECO:0000256" key="7">
    <source>
        <dbReference type="SAM" id="SignalP"/>
    </source>
</evidence>
<name>A0ABX0FEV3_9BURK</name>
<dbReference type="InterPro" id="IPR036909">
    <property type="entry name" value="Cyt_c-like_dom_sf"/>
</dbReference>
<feature type="signal peptide" evidence="7">
    <location>
        <begin position="1"/>
        <end position="20"/>
    </location>
</feature>